<dbReference type="Proteomes" id="UP000319949">
    <property type="component" value="Unassembled WGS sequence"/>
</dbReference>
<evidence type="ECO:0000256" key="1">
    <source>
        <dbReference type="SAM" id="MobiDB-lite"/>
    </source>
</evidence>
<comment type="caution">
    <text evidence="3">The sequence shown here is derived from an EMBL/GenBank/DDBJ whole genome shotgun (WGS) entry which is preliminary data.</text>
</comment>
<gene>
    <name evidence="3" type="ORF">FBZ96_10450</name>
</gene>
<dbReference type="RefSeq" id="WP_063694626.1">
    <property type="nucleotide sequence ID" value="NZ_LVEM01000008.1"/>
</dbReference>
<evidence type="ECO:0000313" key="4">
    <source>
        <dbReference type="Proteomes" id="UP000319949"/>
    </source>
</evidence>
<dbReference type="EMBL" id="VITK01000004">
    <property type="protein sequence ID" value="TWA99082.1"/>
    <property type="molecule type" value="Genomic_DNA"/>
</dbReference>
<evidence type="ECO:0000313" key="3">
    <source>
        <dbReference type="EMBL" id="TWA99082.1"/>
    </source>
</evidence>
<keyword evidence="4" id="KW-1185">Reference proteome</keyword>
<sequence length="79" mass="8307">MNSHTARWALVLGGLLAVAASAPLAVAQSKDGGATAAKEPAAAAVKDAAPNTNTNPTKHRYWRHRGGNHPHYGSRRVRT</sequence>
<organism evidence="3 4">
    <name type="scientific">Bradyrhizobium stylosanthis</name>
    <dbReference type="NCBI Taxonomy" id="1803665"/>
    <lineage>
        <taxon>Bacteria</taxon>
        <taxon>Pseudomonadati</taxon>
        <taxon>Pseudomonadota</taxon>
        <taxon>Alphaproteobacteria</taxon>
        <taxon>Hyphomicrobiales</taxon>
        <taxon>Nitrobacteraceae</taxon>
        <taxon>Bradyrhizobium</taxon>
    </lineage>
</organism>
<accession>A0A560DPY1</accession>
<dbReference type="AlphaFoldDB" id="A0A560DPY1"/>
<feature type="signal peptide" evidence="2">
    <location>
        <begin position="1"/>
        <end position="27"/>
    </location>
</feature>
<feature type="chain" id="PRO_5022229893" evidence="2">
    <location>
        <begin position="28"/>
        <end position="79"/>
    </location>
</feature>
<feature type="compositionally biased region" description="Basic residues" evidence="1">
    <location>
        <begin position="57"/>
        <end position="79"/>
    </location>
</feature>
<name>A0A560DPY1_9BRAD</name>
<protein>
    <submittedName>
        <fullName evidence="3">Uncharacterized protein</fullName>
    </submittedName>
</protein>
<dbReference type="STRING" id="1803665.GCA_001641335_07952"/>
<feature type="region of interest" description="Disordered" evidence="1">
    <location>
        <begin position="29"/>
        <end position="79"/>
    </location>
</feature>
<keyword evidence="2" id="KW-0732">Signal</keyword>
<feature type="compositionally biased region" description="Low complexity" evidence="1">
    <location>
        <begin position="29"/>
        <end position="53"/>
    </location>
</feature>
<proteinExistence type="predicted"/>
<reference evidence="3 4" key="1">
    <citation type="submission" date="2019-06" db="EMBL/GenBank/DDBJ databases">
        <title>Genomic Encyclopedia of Type Strains, Phase IV (KMG-V): Genome sequencing to study the core and pangenomes of soil and plant-associated prokaryotes.</title>
        <authorList>
            <person name="Whitman W."/>
        </authorList>
    </citation>
    <scope>NUCLEOTIDE SEQUENCE [LARGE SCALE GENOMIC DNA]</scope>
    <source>
        <strain evidence="3 4">BR 510</strain>
    </source>
</reference>
<evidence type="ECO:0000256" key="2">
    <source>
        <dbReference type="SAM" id="SignalP"/>
    </source>
</evidence>